<dbReference type="Gene3D" id="3.90.550.10">
    <property type="entry name" value="Spore Coat Polysaccharide Biosynthesis Protein SpsA, Chain A"/>
    <property type="match status" value="1"/>
</dbReference>
<dbReference type="Proteomes" id="UP001385809">
    <property type="component" value="Unassembled WGS sequence"/>
</dbReference>
<dbReference type="PANTHER" id="PTHR12526:SF636">
    <property type="entry name" value="BLL3647 PROTEIN"/>
    <property type="match status" value="1"/>
</dbReference>
<dbReference type="SUPFAM" id="SSF53448">
    <property type="entry name" value="Nucleotide-diphospho-sugar transferases"/>
    <property type="match status" value="1"/>
</dbReference>
<evidence type="ECO:0000313" key="4">
    <source>
        <dbReference type="Proteomes" id="UP001385809"/>
    </source>
</evidence>
<protein>
    <submittedName>
        <fullName evidence="3">Glycosyltransferase</fullName>
        <ecNumber evidence="3">2.4.-.-</ecNumber>
    </submittedName>
</protein>
<evidence type="ECO:0000313" key="3">
    <source>
        <dbReference type="EMBL" id="MEJ2869128.1"/>
    </source>
</evidence>
<comment type="caution">
    <text evidence="3">The sequence shown here is derived from an EMBL/GenBank/DDBJ whole genome shotgun (WGS) entry which is preliminary data.</text>
</comment>
<dbReference type="GO" id="GO:0016757">
    <property type="term" value="F:glycosyltransferase activity"/>
    <property type="evidence" value="ECO:0007669"/>
    <property type="project" value="UniProtKB-KW"/>
</dbReference>
<dbReference type="CDD" id="cd03801">
    <property type="entry name" value="GT4_PimA-like"/>
    <property type="match status" value="1"/>
</dbReference>
<evidence type="ECO:0000259" key="2">
    <source>
        <dbReference type="Pfam" id="PF00534"/>
    </source>
</evidence>
<dbReference type="PANTHER" id="PTHR12526">
    <property type="entry name" value="GLYCOSYLTRANSFERASE"/>
    <property type="match status" value="1"/>
</dbReference>
<organism evidence="3 4">
    <name type="scientific">Actinomycetospora aurantiaca</name>
    <dbReference type="NCBI Taxonomy" id="3129233"/>
    <lineage>
        <taxon>Bacteria</taxon>
        <taxon>Bacillati</taxon>
        <taxon>Actinomycetota</taxon>
        <taxon>Actinomycetes</taxon>
        <taxon>Pseudonocardiales</taxon>
        <taxon>Pseudonocardiaceae</taxon>
        <taxon>Actinomycetospora</taxon>
    </lineage>
</organism>
<feature type="domain" description="Glycosyl transferase family 1" evidence="2">
    <location>
        <begin position="481"/>
        <end position="634"/>
    </location>
</feature>
<dbReference type="RefSeq" id="WP_337695705.1">
    <property type="nucleotide sequence ID" value="NZ_JBBEGN010000006.1"/>
</dbReference>
<dbReference type="InterPro" id="IPR029044">
    <property type="entry name" value="Nucleotide-diphossugar_trans"/>
</dbReference>
<reference evidence="3 4" key="1">
    <citation type="submission" date="2024-03" db="EMBL/GenBank/DDBJ databases">
        <title>Actinomycetospora sp. OC33-EN08, a novel actinomycete isolated from wild orchid (Aerides multiflora).</title>
        <authorList>
            <person name="Suriyachadkun C."/>
        </authorList>
    </citation>
    <scope>NUCLEOTIDE SEQUENCE [LARGE SCALE GENOMIC DNA]</scope>
    <source>
        <strain evidence="3 4">OC33-EN08</strain>
    </source>
</reference>
<dbReference type="Pfam" id="PF00534">
    <property type="entry name" value="Glycos_transf_1"/>
    <property type="match status" value="1"/>
</dbReference>
<name>A0ABU8MQB6_9PSEU</name>
<keyword evidence="1 3" id="KW-0808">Transferase</keyword>
<accession>A0ABU8MQB6</accession>
<keyword evidence="3" id="KW-0328">Glycosyltransferase</keyword>
<evidence type="ECO:0000256" key="1">
    <source>
        <dbReference type="ARBA" id="ARBA00022679"/>
    </source>
</evidence>
<dbReference type="SUPFAM" id="SSF53756">
    <property type="entry name" value="UDP-Glycosyltransferase/glycogen phosphorylase"/>
    <property type="match status" value="1"/>
</dbReference>
<proteinExistence type="predicted"/>
<dbReference type="EMBL" id="JBBEGN010000006">
    <property type="protein sequence ID" value="MEJ2869128.1"/>
    <property type="molecule type" value="Genomic_DNA"/>
</dbReference>
<dbReference type="InterPro" id="IPR001296">
    <property type="entry name" value="Glyco_trans_1"/>
</dbReference>
<dbReference type="Gene3D" id="3.40.50.2000">
    <property type="entry name" value="Glycogen Phosphorylase B"/>
    <property type="match status" value="2"/>
</dbReference>
<keyword evidence="4" id="KW-1185">Reference proteome</keyword>
<dbReference type="EC" id="2.4.-.-" evidence="3"/>
<sequence length="670" mass="72583">MSQETKRSGARPGERGLAVLIVSYRRADLLERALASVDKWLPEARVHVWDNASSGSPAVRELAAGRPGVTWTFSEFNLGYIAAMNALMAQVPEHDVLQLNPDAELLGPCTAARAALAEPGVAVVSPTVLDPEGRDLPWDVAHREQGVVRNLLNSAGYAKRLRGRTVSDLYPEPPQRVDGYLTGCALFIARDAWNALGPFDEQFFVYGEDATWQPNARKAGWELRLVDDPAAGPQVRHSSGGTVADDPLASMRGSDLLRSAQVMVLGLEHNAGRGSLYAAGSTLLDRVQRSKRGPRRARLDALAREAGGRPAVVVITNGLRPGGAERQRVVLANELVERGHPVTLVCLQHLGQYIAELDPRVRMLMQPWWQPVVDVAATDEAIVVGGCTKTEIGFATAWRALGRAVGQRRYWIPAAHDPAELDRPTYSEVQARALRTADGLLVLSRQHHTDLSRHQRLTDTVMVAPNGLTPGQPLGEVSASGPVRFCMLTRLRTYKNTTLLIRALDALARPDEWTLDIFGVGPDGAAMEAETPTYLRGQVRWRGVSPGPDHAFAETDVLCVPSGFEAFPLVMVEAMTRGVPVMASASGSVPEMLDFGGAGVVVDPVTVPAWTEALRRALDDRAELARLGRAGRERALALYTDDAMVDAYQRAFVTVLGHPFPGATEAATRV</sequence>
<gene>
    <name evidence="3" type="ORF">WCD74_15245</name>
</gene>